<comment type="caution">
    <text evidence="1">The sequence shown here is derived from an EMBL/GenBank/DDBJ whole genome shotgun (WGS) entry which is preliminary data.</text>
</comment>
<accession>A0AA86MN06</accession>
<sequence>MDFSNRRFKLIKKSIINLIENQNENIRIHPGHYESSTIGEEKRNNSFYNEWKSIRKS</sequence>
<dbReference type="InterPro" id="IPR036866">
    <property type="entry name" value="RibonucZ/Hydroxyglut_hydro"/>
</dbReference>
<reference evidence="1" key="1">
    <citation type="submission" date="2021-10" db="EMBL/GenBank/DDBJ databases">
        <authorList>
            <person name="Mesa V."/>
        </authorList>
    </citation>
    <scope>NUCLEOTIDE SEQUENCE</scope>
    <source>
        <strain evidence="1">CC3_PB</strain>
    </source>
</reference>
<dbReference type="AlphaFoldDB" id="A0AA86MN06"/>
<evidence type="ECO:0000313" key="2">
    <source>
        <dbReference type="Proteomes" id="UP000789738"/>
    </source>
</evidence>
<proteinExistence type="predicted"/>
<dbReference type="Gene3D" id="3.60.15.10">
    <property type="entry name" value="Ribonuclease Z/Hydroxyacylglutathione hydrolase-like"/>
    <property type="match status" value="1"/>
</dbReference>
<gene>
    <name evidence="1" type="ORF">CNEO_41419</name>
</gene>
<dbReference type="EMBL" id="CAKJVE010000004">
    <property type="protein sequence ID" value="CAG9704662.1"/>
    <property type="molecule type" value="Genomic_DNA"/>
</dbReference>
<protein>
    <submittedName>
        <fullName evidence="1">Uncharacterized protein</fullName>
    </submittedName>
</protein>
<organism evidence="1 2">
    <name type="scientific">Clostridium neonatale</name>
    <dbReference type="NCBI Taxonomy" id="137838"/>
    <lineage>
        <taxon>Bacteria</taxon>
        <taxon>Bacillati</taxon>
        <taxon>Bacillota</taxon>
        <taxon>Clostridia</taxon>
        <taxon>Eubacteriales</taxon>
        <taxon>Clostridiaceae</taxon>
        <taxon>Clostridium</taxon>
    </lineage>
</organism>
<name>A0AA86MN06_9CLOT</name>
<dbReference type="Proteomes" id="UP000789738">
    <property type="component" value="Unassembled WGS sequence"/>
</dbReference>
<evidence type="ECO:0000313" key="1">
    <source>
        <dbReference type="EMBL" id="CAG9704662.1"/>
    </source>
</evidence>